<proteinExistence type="predicted"/>
<evidence type="ECO:0000313" key="2">
    <source>
        <dbReference type="Proteomes" id="UP000054721"/>
    </source>
</evidence>
<evidence type="ECO:0000313" key="1">
    <source>
        <dbReference type="EMBL" id="KRZ50330.1"/>
    </source>
</evidence>
<sequence length="45" mass="4845">MDGKQLLIPLRYNLECTIHAPGADDNWAVLGIALPGGRTSRTLPV</sequence>
<protein>
    <submittedName>
        <fullName evidence="1">Uncharacterized protein</fullName>
    </submittedName>
</protein>
<keyword evidence="2" id="KW-1185">Reference proteome</keyword>
<dbReference type="AlphaFoldDB" id="A0A0V1KSQ1"/>
<dbReference type="Proteomes" id="UP000054721">
    <property type="component" value="Unassembled WGS sequence"/>
</dbReference>
<dbReference type="OrthoDB" id="10442220at2759"/>
<reference evidence="1 2" key="1">
    <citation type="submission" date="2015-05" db="EMBL/GenBank/DDBJ databases">
        <title>Evolution of Trichinella species and genotypes.</title>
        <authorList>
            <person name="Korhonen P.K."/>
            <person name="Edoardo P."/>
            <person name="Giuseppe L.R."/>
            <person name="Gasser R.B."/>
        </authorList>
    </citation>
    <scope>NUCLEOTIDE SEQUENCE [LARGE SCALE GENOMIC DNA]</scope>
    <source>
        <strain evidence="1">ISS10</strain>
    </source>
</reference>
<gene>
    <name evidence="1" type="ORF">T02_8957</name>
</gene>
<name>A0A0V1KSQ1_9BILA</name>
<dbReference type="EMBL" id="JYDW01000269">
    <property type="protein sequence ID" value="KRZ50330.1"/>
    <property type="molecule type" value="Genomic_DNA"/>
</dbReference>
<organism evidence="1 2">
    <name type="scientific">Trichinella nativa</name>
    <dbReference type="NCBI Taxonomy" id="6335"/>
    <lineage>
        <taxon>Eukaryota</taxon>
        <taxon>Metazoa</taxon>
        <taxon>Ecdysozoa</taxon>
        <taxon>Nematoda</taxon>
        <taxon>Enoplea</taxon>
        <taxon>Dorylaimia</taxon>
        <taxon>Trichinellida</taxon>
        <taxon>Trichinellidae</taxon>
        <taxon>Trichinella</taxon>
    </lineage>
</organism>
<accession>A0A0V1KSQ1</accession>
<comment type="caution">
    <text evidence="1">The sequence shown here is derived from an EMBL/GenBank/DDBJ whole genome shotgun (WGS) entry which is preliminary data.</text>
</comment>